<dbReference type="PROSITE" id="PS51900">
    <property type="entry name" value="CB"/>
    <property type="match status" value="1"/>
</dbReference>
<dbReference type="GO" id="GO:0003677">
    <property type="term" value="F:DNA binding"/>
    <property type="evidence" value="ECO:0007669"/>
    <property type="project" value="UniProtKB-UniRule"/>
</dbReference>
<dbReference type="Pfam" id="PF00589">
    <property type="entry name" value="Phage_integrase"/>
    <property type="match status" value="1"/>
</dbReference>
<evidence type="ECO:0000313" key="9">
    <source>
        <dbReference type="Proteomes" id="UP000319619"/>
    </source>
</evidence>
<name>A0A532V1X4_UNCL8</name>
<dbReference type="Gene3D" id="1.10.150.130">
    <property type="match status" value="1"/>
</dbReference>
<dbReference type="InterPro" id="IPR011010">
    <property type="entry name" value="DNA_brk_join_enz"/>
</dbReference>
<accession>A0A532V1X4</accession>
<dbReference type="InterPro" id="IPR002104">
    <property type="entry name" value="Integrase_catalytic"/>
</dbReference>
<reference evidence="8 9" key="1">
    <citation type="submission" date="2017-06" db="EMBL/GenBank/DDBJ databases">
        <title>Novel microbial phyla capable of carbon fixation and sulfur reduction in deep-sea sediments.</title>
        <authorList>
            <person name="Huang J."/>
            <person name="Baker B."/>
            <person name="Wang Y."/>
        </authorList>
    </citation>
    <scope>NUCLEOTIDE SEQUENCE [LARGE SCALE GENOMIC DNA]</scope>
    <source>
        <strain evidence="8">B3_LCP</strain>
    </source>
</reference>
<dbReference type="PROSITE" id="PS51898">
    <property type="entry name" value="TYR_RECOMBINASE"/>
    <property type="match status" value="1"/>
</dbReference>
<keyword evidence="2" id="KW-0229">DNA integration</keyword>
<dbReference type="Pfam" id="PF13102">
    <property type="entry name" value="Phage_int_SAM_5"/>
    <property type="match status" value="1"/>
</dbReference>
<feature type="domain" description="Core-binding (CB)" evidence="7">
    <location>
        <begin position="61"/>
        <end position="142"/>
    </location>
</feature>
<dbReference type="InterPro" id="IPR044068">
    <property type="entry name" value="CB"/>
</dbReference>
<dbReference type="InterPro" id="IPR013762">
    <property type="entry name" value="Integrase-like_cat_sf"/>
</dbReference>
<dbReference type="SUPFAM" id="SSF56349">
    <property type="entry name" value="DNA breaking-rejoining enzymes"/>
    <property type="match status" value="1"/>
</dbReference>
<evidence type="ECO:0000313" key="8">
    <source>
        <dbReference type="EMBL" id="TKJ41168.1"/>
    </source>
</evidence>
<comment type="caution">
    <text evidence="8">The sequence shown here is derived from an EMBL/GenBank/DDBJ whole genome shotgun (WGS) entry which is preliminary data.</text>
</comment>
<comment type="similarity">
    <text evidence="1">Belongs to the 'phage' integrase family.</text>
</comment>
<sequence>MASLFKRNKRWYITWFENGQRKMKSTKTGDKKLATAAMRKFEDEQTRIALGLEPIEEIKPIMLSEFIQIYEEDRRRIGKSEQTISIDVFALNCLMKFTGDCRLDTITSNVTLRFRDYLLEHVKASTASIRLRAIRSAFGWAFDKPGQKYLRINPFAQKRIIPTPEKPKLPLCIPPDEKARFFEAINDNDHLQLFKFFALTGCRRSDALNLKWSDIDYEKHQITIRQSKTGNSIIIPINLELMQVLKSLDQCKPKPFNYSGSWITHLFQRYRKAAGLSSRYHLHCMRHTAAVDMIRKGVHLKKVSQMLGHSSIMTTEIYSRMLPEDLRDAAEALTCMG</sequence>
<evidence type="ECO:0000256" key="3">
    <source>
        <dbReference type="ARBA" id="ARBA00023125"/>
    </source>
</evidence>
<dbReference type="GO" id="GO:0006310">
    <property type="term" value="P:DNA recombination"/>
    <property type="evidence" value="ECO:0007669"/>
    <property type="project" value="UniProtKB-KW"/>
</dbReference>
<dbReference type="AlphaFoldDB" id="A0A532V1X4"/>
<dbReference type="InterPro" id="IPR050090">
    <property type="entry name" value="Tyrosine_recombinase_XerCD"/>
</dbReference>
<dbReference type="InterPro" id="IPR010998">
    <property type="entry name" value="Integrase_recombinase_N"/>
</dbReference>
<evidence type="ECO:0000256" key="5">
    <source>
        <dbReference type="PROSITE-ProRule" id="PRU01248"/>
    </source>
</evidence>
<organism evidence="8 9">
    <name type="scientific">candidate division LCP-89 bacterium B3_LCP</name>
    <dbReference type="NCBI Taxonomy" id="2012998"/>
    <lineage>
        <taxon>Bacteria</taxon>
        <taxon>Pseudomonadati</taxon>
        <taxon>Bacteria division LCP-89</taxon>
    </lineage>
</organism>
<proteinExistence type="inferred from homology"/>
<dbReference type="PANTHER" id="PTHR30349">
    <property type="entry name" value="PHAGE INTEGRASE-RELATED"/>
    <property type="match status" value="1"/>
</dbReference>
<evidence type="ECO:0008006" key="10">
    <source>
        <dbReference type="Google" id="ProtNLM"/>
    </source>
</evidence>
<dbReference type="GO" id="GO:0015074">
    <property type="term" value="P:DNA integration"/>
    <property type="evidence" value="ECO:0007669"/>
    <property type="project" value="UniProtKB-KW"/>
</dbReference>
<dbReference type="CDD" id="cd01189">
    <property type="entry name" value="INT_ICEBs1_C_like"/>
    <property type="match status" value="1"/>
</dbReference>
<keyword evidence="3 5" id="KW-0238">DNA-binding</keyword>
<dbReference type="PANTHER" id="PTHR30349:SF64">
    <property type="entry name" value="PROPHAGE INTEGRASE INTD-RELATED"/>
    <property type="match status" value="1"/>
</dbReference>
<dbReference type="InterPro" id="IPR025269">
    <property type="entry name" value="SAM-like_dom"/>
</dbReference>
<gene>
    <name evidence="8" type="ORF">CEE37_05750</name>
</gene>
<feature type="domain" description="Tyr recombinase" evidence="6">
    <location>
        <begin position="168"/>
        <end position="331"/>
    </location>
</feature>
<protein>
    <recommendedName>
        <fullName evidence="10">Tyr recombinase domain-containing protein</fullName>
    </recommendedName>
</protein>
<keyword evidence="4" id="KW-0233">DNA recombination</keyword>
<evidence type="ECO:0000256" key="1">
    <source>
        <dbReference type="ARBA" id="ARBA00008857"/>
    </source>
</evidence>
<dbReference type="Gene3D" id="1.10.443.10">
    <property type="entry name" value="Intergrase catalytic core"/>
    <property type="match status" value="1"/>
</dbReference>
<evidence type="ECO:0000259" key="6">
    <source>
        <dbReference type="PROSITE" id="PS51898"/>
    </source>
</evidence>
<dbReference type="EMBL" id="NJBN01000003">
    <property type="protein sequence ID" value="TKJ41168.1"/>
    <property type="molecule type" value="Genomic_DNA"/>
</dbReference>
<evidence type="ECO:0000259" key="7">
    <source>
        <dbReference type="PROSITE" id="PS51900"/>
    </source>
</evidence>
<evidence type="ECO:0000256" key="4">
    <source>
        <dbReference type="ARBA" id="ARBA00023172"/>
    </source>
</evidence>
<dbReference type="Proteomes" id="UP000319619">
    <property type="component" value="Unassembled WGS sequence"/>
</dbReference>
<evidence type="ECO:0000256" key="2">
    <source>
        <dbReference type="ARBA" id="ARBA00022908"/>
    </source>
</evidence>